<dbReference type="GO" id="GO:0016740">
    <property type="term" value="F:transferase activity"/>
    <property type="evidence" value="ECO:0007669"/>
    <property type="project" value="UniProtKB-KW"/>
</dbReference>
<dbReference type="AlphaFoldDB" id="A0A402AV83"/>
<dbReference type="OrthoDB" id="9810066at2"/>
<dbReference type="Gene3D" id="3.30.1310.20">
    <property type="entry name" value="PRTase-like"/>
    <property type="match status" value="1"/>
</dbReference>
<name>A0A402AV83_9CHLR</name>
<evidence type="ECO:0000259" key="1">
    <source>
        <dbReference type="Pfam" id="PF00156"/>
    </source>
</evidence>
<evidence type="ECO:0000313" key="3">
    <source>
        <dbReference type="Proteomes" id="UP000287188"/>
    </source>
</evidence>
<dbReference type="Pfam" id="PF00156">
    <property type="entry name" value="Pribosyltran"/>
    <property type="match status" value="1"/>
</dbReference>
<proteinExistence type="predicted"/>
<gene>
    <name evidence="2" type="ORF">KDK_68500</name>
</gene>
<dbReference type="SUPFAM" id="SSF53271">
    <property type="entry name" value="PRTase-like"/>
    <property type="match status" value="1"/>
</dbReference>
<evidence type="ECO:0000313" key="2">
    <source>
        <dbReference type="EMBL" id="GCE23050.1"/>
    </source>
</evidence>
<keyword evidence="3" id="KW-1185">Reference proteome</keyword>
<dbReference type="EMBL" id="BIFS01000002">
    <property type="protein sequence ID" value="GCE23050.1"/>
    <property type="molecule type" value="Genomic_DNA"/>
</dbReference>
<feature type="domain" description="Phosphoribosyltransferase" evidence="1">
    <location>
        <begin position="15"/>
        <end position="166"/>
    </location>
</feature>
<organism evidence="2 3">
    <name type="scientific">Dictyobacter kobayashii</name>
    <dbReference type="NCBI Taxonomy" id="2014872"/>
    <lineage>
        <taxon>Bacteria</taxon>
        <taxon>Bacillati</taxon>
        <taxon>Chloroflexota</taxon>
        <taxon>Ktedonobacteria</taxon>
        <taxon>Ktedonobacterales</taxon>
        <taxon>Dictyobacteraceae</taxon>
        <taxon>Dictyobacter</taxon>
    </lineage>
</organism>
<protein>
    <submittedName>
        <fullName evidence="2">Phosphoribosyl transferase</fullName>
    </submittedName>
</protein>
<dbReference type="InterPro" id="IPR029057">
    <property type="entry name" value="PRTase-like"/>
</dbReference>
<sequence length="224" mass="24993">MITQFRDRTEAGLQLAAQLTAYRDRPDVLVLALPRGGVVVAFEVARKLHAPLDVMIVRKLGVPGQEELAMGAIASGGVRIFNDEVVYMLRISDEMINAVVAREQGELERREYLYRGDRPAYDVRGRTVVLVDDGIATGATMRAAIVALKQQRPAHLIIATPVAAAATCDEFIAEGNAIICTHKLDRLYSVGIWYEQFPQTSDEEVRDLLERANQEYSAWLRRPK</sequence>
<reference evidence="3" key="1">
    <citation type="submission" date="2018-12" db="EMBL/GenBank/DDBJ databases">
        <title>Tengunoibacter tsumagoiensis gen. nov., sp. nov., Dictyobacter kobayashii sp. nov., D. alpinus sp. nov., and D. joshuensis sp. nov. and description of Dictyobacteraceae fam. nov. within the order Ktedonobacterales isolated from Tengu-no-mugimeshi.</title>
        <authorList>
            <person name="Wang C.M."/>
            <person name="Zheng Y."/>
            <person name="Sakai Y."/>
            <person name="Toyoda A."/>
            <person name="Minakuchi Y."/>
            <person name="Abe K."/>
            <person name="Yokota A."/>
            <person name="Yabe S."/>
        </authorList>
    </citation>
    <scope>NUCLEOTIDE SEQUENCE [LARGE SCALE GENOMIC DNA]</scope>
    <source>
        <strain evidence="3">Uno11</strain>
    </source>
</reference>
<comment type="caution">
    <text evidence="2">The sequence shown here is derived from an EMBL/GenBank/DDBJ whole genome shotgun (WGS) entry which is preliminary data.</text>
</comment>
<dbReference type="Proteomes" id="UP000287188">
    <property type="component" value="Unassembled WGS sequence"/>
</dbReference>
<dbReference type="RefSeq" id="WP_126556548.1">
    <property type="nucleotide sequence ID" value="NZ_BIFS01000002.1"/>
</dbReference>
<dbReference type="InterPro" id="IPR000836">
    <property type="entry name" value="PRTase_dom"/>
</dbReference>
<accession>A0A402AV83</accession>
<dbReference type="CDD" id="cd06223">
    <property type="entry name" value="PRTases_typeI"/>
    <property type="match status" value="1"/>
</dbReference>
<keyword evidence="2" id="KW-0808">Transferase</keyword>
<dbReference type="Gene3D" id="3.40.50.2020">
    <property type="match status" value="1"/>
</dbReference>